<organism evidence="2">
    <name type="scientific">candidate division WOR-3 bacterium</name>
    <dbReference type="NCBI Taxonomy" id="2052148"/>
    <lineage>
        <taxon>Bacteria</taxon>
        <taxon>Bacteria division WOR-3</taxon>
    </lineage>
</organism>
<feature type="domain" description="Secretion system C-terminal sorting" evidence="1">
    <location>
        <begin position="231"/>
        <end position="301"/>
    </location>
</feature>
<reference evidence="2" key="1">
    <citation type="journal article" date="2020" name="mSystems">
        <title>Genome- and Community-Level Interaction Insights into Carbon Utilization and Element Cycling Functions of Hydrothermarchaeota in Hydrothermal Sediment.</title>
        <authorList>
            <person name="Zhou Z."/>
            <person name="Liu Y."/>
            <person name="Xu W."/>
            <person name="Pan J."/>
            <person name="Luo Z.H."/>
            <person name="Li M."/>
        </authorList>
    </citation>
    <scope>NUCLEOTIDE SEQUENCE [LARGE SCALE GENOMIC DNA]</scope>
    <source>
        <strain evidence="2">SpSt-488</strain>
    </source>
</reference>
<gene>
    <name evidence="2" type="ORF">ENS41_03460</name>
</gene>
<dbReference type="EMBL" id="DSUT01000069">
    <property type="protein sequence ID" value="HGK27991.1"/>
    <property type="molecule type" value="Genomic_DNA"/>
</dbReference>
<name>A0A7C4CAN0_UNCW3</name>
<dbReference type="GO" id="GO:0010411">
    <property type="term" value="P:xyloglucan metabolic process"/>
    <property type="evidence" value="ECO:0007669"/>
    <property type="project" value="TreeGrafter"/>
</dbReference>
<proteinExistence type="predicted"/>
<dbReference type="PANTHER" id="PTHR43739:SF5">
    <property type="entry name" value="EXO-ALPHA-SIALIDASE"/>
    <property type="match status" value="1"/>
</dbReference>
<evidence type="ECO:0000259" key="1">
    <source>
        <dbReference type="Pfam" id="PF18962"/>
    </source>
</evidence>
<dbReference type="NCBIfam" id="TIGR04183">
    <property type="entry name" value="Por_Secre_tail"/>
    <property type="match status" value="1"/>
</dbReference>
<dbReference type="PANTHER" id="PTHR43739">
    <property type="entry name" value="XYLOGLUCANASE (EUROFUNG)"/>
    <property type="match status" value="1"/>
</dbReference>
<dbReference type="Gene3D" id="2.130.10.10">
    <property type="entry name" value="YVTN repeat-like/Quinoprotein amine dehydrogenase"/>
    <property type="match status" value="2"/>
</dbReference>
<protein>
    <submittedName>
        <fullName evidence="2">T9SS type A sorting domain-containing protein</fullName>
    </submittedName>
</protein>
<dbReference type="InterPro" id="IPR052025">
    <property type="entry name" value="Xyloglucanase_GH74"/>
</dbReference>
<dbReference type="SUPFAM" id="SSF110296">
    <property type="entry name" value="Oligoxyloglucan reducing end-specific cellobiohydrolase"/>
    <property type="match status" value="2"/>
</dbReference>
<dbReference type="CDD" id="cd15482">
    <property type="entry name" value="Sialidase_non-viral"/>
    <property type="match status" value="1"/>
</dbReference>
<dbReference type="InterPro" id="IPR026444">
    <property type="entry name" value="Secre_tail"/>
</dbReference>
<accession>A0A7C4CAN0</accession>
<evidence type="ECO:0000313" key="2">
    <source>
        <dbReference type="EMBL" id="HGK27991.1"/>
    </source>
</evidence>
<sequence>MNDGGNIAVSPHSSNIVFATGNVYNAAYFIAVSHSTDGGATWGRDTIPLGTRGWTVAFDPLDSNRVYIGGDSAYSYPALLVTTDLGATWTQSRTGLSGAVNALAVVPGSSVVYAGTSSGVFKSTNAGASWAGTGFTIQTRTLAVDPNDPATIYAGTYGSGVHVTTDGGTTWTPMNTGLTNLKVLALAARGGLQSMLFAGTEGGAVFRTDISTGITGPASPGMTSPALGVTPNPARGCVRLQFTAGTAREVRASLYDHAGRVVADLGTRRPGSEWSFSTRGLTAGTYFVRVLAGEQAHIARLTVVE</sequence>
<comment type="caution">
    <text evidence="2">The sequence shown here is derived from an EMBL/GenBank/DDBJ whole genome shotgun (WGS) entry which is preliminary data.</text>
</comment>
<dbReference type="Pfam" id="PF18962">
    <property type="entry name" value="Por_Secre_tail"/>
    <property type="match status" value="1"/>
</dbReference>
<dbReference type="InterPro" id="IPR015943">
    <property type="entry name" value="WD40/YVTN_repeat-like_dom_sf"/>
</dbReference>
<dbReference type="AlphaFoldDB" id="A0A7C4CAN0"/>